<dbReference type="PANTHER" id="PTHR36960">
    <property type="entry name" value="SI:DKEY-32E6.3"/>
    <property type="match status" value="1"/>
</dbReference>
<reference evidence="2 3" key="1">
    <citation type="journal article" date="2021" name="Elife">
        <title>Chloroplast acquisition without the gene transfer in kleptoplastic sea slugs, Plakobranchus ocellatus.</title>
        <authorList>
            <person name="Maeda T."/>
            <person name="Takahashi S."/>
            <person name="Yoshida T."/>
            <person name="Shimamura S."/>
            <person name="Takaki Y."/>
            <person name="Nagai Y."/>
            <person name="Toyoda A."/>
            <person name="Suzuki Y."/>
            <person name="Arimoto A."/>
            <person name="Ishii H."/>
            <person name="Satoh N."/>
            <person name="Nishiyama T."/>
            <person name="Hasebe M."/>
            <person name="Maruyama T."/>
            <person name="Minagawa J."/>
            <person name="Obokata J."/>
            <person name="Shigenobu S."/>
        </authorList>
    </citation>
    <scope>NUCLEOTIDE SEQUENCE [LARGE SCALE GENOMIC DNA]</scope>
</reference>
<feature type="region of interest" description="Disordered" evidence="1">
    <location>
        <begin position="31"/>
        <end position="54"/>
    </location>
</feature>
<protein>
    <submittedName>
        <fullName evidence="2">Uncharacterized protein</fullName>
    </submittedName>
</protein>
<dbReference type="Proteomes" id="UP000735302">
    <property type="component" value="Unassembled WGS sequence"/>
</dbReference>
<organism evidence="2 3">
    <name type="scientific">Plakobranchus ocellatus</name>
    <dbReference type="NCBI Taxonomy" id="259542"/>
    <lineage>
        <taxon>Eukaryota</taxon>
        <taxon>Metazoa</taxon>
        <taxon>Spiralia</taxon>
        <taxon>Lophotrochozoa</taxon>
        <taxon>Mollusca</taxon>
        <taxon>Gastropoda</taxon>
        <taxon>Heterobranchia</taxon>
        <taxon>Euthyneura</taxon>
        <taxon>Panpulmonata</taxon>
        <taxon>Sacoglossa</taxon>
        <taxon>Placobranchoidea</taxon>
        <taxon>Plakobranchidae</taxon>
        <taxon>Plakobranchus</taxon>
    </lineage>
</organism>
<feature type="region of interest" description="Disordered" evidence="1">
    <location>
        <begin position="69"/>
        <end position="89"/>
    </location>
</feature>
<dbReference type="PANTHER" id="PTHR36960:SF1">
    <property type="entry name" value="SI:DKEY-32E6.3"/>
    <property type="match status" value="1"/>
</dbReference>
<evidence type="ECO:0000313" key="2">
    <source>
        <dbReference type="EMBL" id="GFN97435.1"/>
    </source>
</evidence>
<feature type="compositionally biased region" description="Basic and acidic residues" evidence="1">
    <location>
        <begin position="32"/>
        <end position="46"/>
    </location>
</feature>
<proteinExistence type="predicted"/>
<gene>
    <name evidence="2" type="ORF">PoB_002394100</name>
</gene>
<comment type="caution">
    <text evidence="2">The sequence shown here is derived from an EMBL/GenBank/DDBJ whole genome shotgun (WGS) entry which is preliminary data.</text>
</comment>
<feature type="compositionally biased region" description="Low complexity" evidence="1">
    <location>
        <begin position="77"/>
        <end position="86"/>
    </location>
</feature>
<accession>A0AAV3ZSG4</accession>
<evidence type="ECO:0000256" key="1">
    <source>
        <dbReference type="SAM" id="MobiDB-lite"/>
    </source>
</evidence>
<dbReference type="AlphaFoldDB" id="A0AAV3ZSG4"/>
<keyword evidence="3" id="KW-1185">Reference proteome</keyword>
<dbReference type="EMBL" id="BLXT01002773">
    <property type="protein sequence ID" value="GFN97435.1"/>
    <property type="molecule type" value="Genomic_DNA"/>
</dbReference>
<evidence type="ECO:0000313" key="3">
    <source>
        <dbReference type="Proteomes" id="UP000735302"/>
    </source>
</evidence>
<sequence length="493" mass="56005">MRDGGVQVVHNGPERLVKAARGKNGCLVQKGISRDKVNGHDAEASKNLEPTKAATKDVAQAVEDLDLDGDLDEKSDASSSNDSFASLPKKEIIQNQERTIKACRKLQRVRSIPMQMNPRAYQVLHGPIHIDNRKRKLIIHLDIRNTILVADSITNVSVEEALNSFLTSVTWGSEENSQWTWFSNIPSLKSPQPGLKTYYKYLEAKLVKNPQDRVNLRLQTGDFAHTSLGRIFQKDFKIHLARLAWQFDTCTSRDKVLTMSGRDGTPYHYILPGVYKLLHHLTAMRRDFAVVIRTYGRDGPNVMSSLNYGLLGNHPAFKTPLRLKVHKTPGIIKRKGSNSFELQTYKARDGTGSGNCSEIHQLLTHERDMYRMMCATQGISGYVDDFYHWQGNGYIHTAGKPLWLDTSDTRHHHIFFDDNFRADDEDSIVDVRVFNKDNGHEARSLGLSEVALLENACLVQADLLESIADEDYFLRMVRECEQKYTHLLWSNQL</sequence>
<name>A0AAV3ZSG4_9GAST</name>